<dbReference type="SUPFAM" id="SSF51998">
    <property type="entry name" value="PFL-like glycyl radical enzymes"/>
    <property type="match status" value="1"/>
</dbReference>
<evidence type="ECO:0000313" key="1">
    <source>
        <dbReference type="EMBL" id="GKT26835.1"/>
    </source>
</evidence>
<accession>A0ABQ5K6F3</accession>
<name>A0ABQ5K6F3_9EUKA</name>
<dbReference type="InterPro" id="IPR007841">
    <property type="entry name" value="UPF0210"/>
</dbReference>
<evidence type="ECO:0008006" key="3">
    <source>
        <dbReference type="Google" id="ProtNLM"/>
    </source>
</evidence>
<dbReference type="PANTHER" id="PTHR37560">
    <property type="entry name" value="UPF0210 PROTEIN SPR0218"/>
    <property type="match status" value="1"/>
</dbReference>
<gene>
    <name evidence="1" type="ORF">ADUPG1_004720</name>
</gene>
<dbReference type="Pfam" id="PF05167">
    <property type="entry name" value="DUF711"/>
    <property type="match status" value="1"/>
</dbReference>
<proteinExistence type="predicted"/>
<feature type="non-terminal residue" evidence="1">
    <location>
        <position position="105"/>
    </location>
</feature>
<protein>
    <recommendedName>
        <fullName evidence="3">PFL family protein</fullName>
    </recommendedName>
</protein>
<dbReference type="Gene3D" id="3.20.70.20">
    <property type="match status" value="1"/>
</dbReference>
<keyword evidence="2" id="KW-1185">Reference proteome</keyword>
<reference evidence="1" key="1">
    <citation type="submission" date="2022-03" db="EMBL/GenBank/DDBJ databases">
        <title>Draft genome sequence of Aduncisulcus paluster, a free-living microaerophilic Fornicata.</title>
        <authorList>
            <person name="Yuyama I."/>
            <person name="Kume K."/>
            <person name="Tamura T."/>
            <person name="Inagaki Y."/>
            <person name="Hashimoto T."/>
        </authorList>
    </citation>
    <scope>NUCLEOTIDE SEQUENCE</scope>
    <source>
        <strain evidence="1">NY0171</strain>
    </source>
</reference>
<dbReference type="Proteomes" id="UP001057375">
    <property type="component" value="Unassembled WGS sequence"/>
</dbReference>
<evidence type="ECO:0000313" key="2">
    <source>
        <dbReference type="Proteomes" id="UP001057375"/>
    </source>
</evidence>
<feature type="non-terminal residue" evidence="1">
    <location>
        <position position="1"/>
    </location>
</feature>
<organism evidence="1 2">
    <name type="scientific">Aduncisulcus paluster</name>
    <dbReference type="NCBI Taxonomy" id="2918883"/>
    <lineage>
        <taxon>Eukaryota</taxon>
        <taxon>Metamonada</taxon>
        <taxon>Carpediemonas-like organisms</taxon>
        <taxon>Aduncisulcus</taxon>
    </lineage>
</organism>
<dbReference type="EMBL" id="BQXS01007272">
    <property type="protein sequence ID" value="GKT26835.1"/>
    <property type="molecule type" value="Genomic_DNA"/>
</dbReference>
<comment type="caution">
    <text evidence="1">The sequence shown here is derived from an EMBL/GenBank/DDBJ whole genome shotgun (WGS) entry which is preliminary data.</text>
</comment>
<dbReference type="PANTHER" id="PTHR37560:SF1">
    <property type="entry name" value="UPF0210 PROTEIN MJ1665"/>
    <property type="match status" value="1"/>
</dbReference>
<sequence>LNDSVKKGGIMASSHVGGLSGAFIPVSEDEGMIEAARSGELTLDKLEAMTCVCSVGLDMIAIPGDTPAETIAAMIADEAAIGMINHKTTAVRIIPVIGKSVGQEA</sequence>